<feature type="domain" description="Aminopeptidase N-like N-terminal" evidence="16">
    <location>
        <begin position="81"/>
        <end position="192"/>
    </location>
</feature>
<evidence type="ECO:0000256" key="1">
    <source>
        <dbReference type="ARBA" id="ARBA00000098"/>
    </source>
</evidence>
<dbReference type="GO" id="GO:0016285">
    <property type="term" value="F:alanyl aminopeptidase activity"/>
    <property type="evidence" value="ECO:0007669"/>
    <property type="project" value="UniProtKB-EC"/>
</dbReference>
<dbReference type="Pfam" id="PF17432">
    <property type="entry name" value="DUF3458_C"/>
    <property type="match status" value="1"/>
</dbReference>
<dbReference type="FunFam" id="1.10.390.10:FF:000002">
    <property type="entry name" value="Aminopeptidase N"/>
    <property type="match status" value="1"/>
</dbReference>
<keyword evidence="9 17" id="KW-0378">Hydrolase</keyword>
<dbReference type="Gene3D" id="1.10.390.10">
    <property type="entry name" value="Neutral Protease Domain 2"/>
    <property type="match status" value="1"/>
</dbReference>
<dbReference type="GO" id="GO:0008237">
    <property type="term" value="F:metallopeptidase activity"/>
    <property type="evidence" value="ECO:0007669"/>
    <property type="project" value="UniProtKB-UniRule"/>
</dbReference>
<dbReference type="SUPFAM" id="SSF63737">
    <property type="entry name" value="Leukotriene A4 hydrolase N-terminal domain"/>
    <property type="match status" value="1"/>
</dbReference>
<dbReference type="Pfam" id="PF11940">
    <property type="entry name" value="DUF3458"/>
    <property type="match status" value="1"/>
</dbReference>
<dbReference type="SUPFAM" id="SSF55486">
    <property type="entry name" value="Metalloproteases ('zincins'), catalytic domain"/>
    <property type="match status" value="1"/>
</dbReference>
<evidence type="ECO:0000256" key="4">
    <source>
        <dbReference type="ARBA" id="ARBA00012564"/>
    </source>
</evidence>
<accession>A0A6J4SJ79</accession>
<evidence type="ECO:0000259" key="15">
    <source>
        <dbReference type="Pfam" id="PF17432"/>
    </source>
</evidence>
<evidence type="ECO:0000256" key="6">
    <source>
        <dbReference type="ARBA" id="ARBA00022438"/>
    </source>
</evidence>
<name>A0A6J4SJ79_9SPHN</name>
<proteinExistence type="inferred from homology"/>
<dbReference type="Gene3D" id="1.25.50.10">
    <property type="entry name" value="Peptidase M1, alanyl aminopeptidase, C-terminal domain"/>
    <property type="match status" value="1"/>
</dbReference>
<comment type="cofactor">
    <cofactor evidence="2">
        <name>Zn(2+)</name>
        <dbReference type="ChEBI" id="CHEBI:29105"/>
    </cofactor>
</comment>
<evidence type="ECO:0000256" key="7">
    <source>
        <dbReference type="ARBA" id="ARBA00022670"/>
    </source>
</evidence>
<dbReference type="InterPro" id="IPR037144">
    <property type="entry name" value="Peptidase_M1_pepN_C_sf"/>
</dbReference>
<dbReference type="InterPro" id="IPR035414">
    <property type="entry name" value="Peptidase_M1_pepN_Ig-like"/>
</dbReference>
<dbReference type="EC" id="3.4.11.2" evidence="4 12"/>
<dbReference type="GO" id="GO:0008270">
    <property type="term" value="F:zinc ion binding"/>
    <property type="evidence" value="ECO:0007669"/>
    <property type="project" value="InterPro"/>
</dbReference>
<protein>
    <recommendedName>
        <fullName evidence="5 12">Aminopeptidase N</fullName>
        <ecNumber evidence="4 12">3.4.11.2</ecNumber>
    </recommendedName>
</protein>
<dbReference type="InterPro" id="IPR027268">
    <property type="entry name" value="Peptidase_M4/M1_CTD_sf"/>
</dbReference>
<feature type="domain" description="Peptidase M1 membrane alanine aminopeptidase" evidence="13">
    <location>
        <begin position="232"/>
        <end position="445"/>
    </location>
</feature>
<dbReference type="Gene3D" id="3.30.2010.30">
    <property type="match status" value="1"/>
</dbReference>
<gene>
    <name evidence="17" type="ORF">AVDCRST_MAG31-347</name>
</gene>
<dbReference type="Gene3D" id="2.60.40.1730">
    <property type="entry name" value="tricorn interacting facor f3 domain"/>
    <property type="match status" value="1"/>
</dbReference>
<dbReference type="PANTHER" id="PTHR46322:SF1">
    <property type="entry name" value="PUROMYCIN-SENSITIVE AMINOPEPTIDASE"/>
    <property type="match status" value="1"/>
</dbReference>
<keyword evidence="10" id="KW-0862">Zinc</keyword>
<evidence type="ECO:0000259" key="14">
    <source>
        <dbReference type="Pfam" id="PF11940"/>
    </source>
</evidence>
<evidence type="ECO:0000259" key="13">
    <source>
        <dbReference type="Pfam" id="PF01433"/>
    </source>
</evidence>
<dbReference type="InterPro" id="IPR045357">
    <property type="entry name" value="Aminopeptidase_N-like_N"/>
</dbReference>
<evidence type="ECO:0000313" key="17">
    <source>
        <dbReference type="EMBL" id="CAA9500516.1"/>
    </source>
</evidence>
<dbReference type="FunFam" id="3.30.2010.30:FF:000002">
    <property type="entry name" value="Putative aminopeptidase N"/>
    <property type="match status" value="1"/>
</dbReference>
<evidence type="ECO:0000256" key="12">
    <source>
        <dbReference type="NCBIfam" id="TIGR02414"/>
    </source>
</evidence>
<keyword evidence="7" id="KW-0645">Protease</keyword>
<dbReference type="CDD" id="cd09600">
    <property type="entry name" value="M1_APN"/>
    <property type="match status" value="1"/>
</dbReference>
<sequence>MLDARPAAAPAHAAIRREDYRPPDWLVPAIALDFDLNPARTVARARLTVERNGVHDRPLRLDGEELELLSLRVDGQEIAPEMDGEQLVVRIAGGTATVETEVAIAPERNSQLMGLYASGGLLCTQCEAEGFRRITFFPDRPDVLSRYRVRMAAEEARFPVLLANGNPVEQGKLDGGRHFAVWEDPFPKPPYLFALVAGDLQVNRNSFTTMSGREVELGIWVREADLPKTGHAMQALKDAMAWDEREYGREYDLDRFNIVAVSDFNFGAMENKGLNIFNSRYILADTESASDADFDAIATVVAHEYFHNWSGNRVTCRDWFQLSLKEGLTVFRDQMFSAAMGSEAVERIDQVRTLRAAQFPEDAGPLAHPIRPDSYLEIANFYTATVYNKGAEVIRMLRTILGAEAYRRGTDLYFERHDGQAVTCEDFVRAMEEASGLDLGQFRRWYSQAGTPTVRARLEQAEGGTVLHLSQTVPPTPGQPDKQPMVIPLRTALIGPGSGQEVAPERLILLTEAEQHFEIEGVSEPALLSINRGFSAPVIMAAERRPGELERLAETDTDSFARYEACQELMLRELLAGIGGGEVQAEPVITAVRSTLQSNALDPAFKADAILLPTEALLAEQVELADPARIHAVRDGLREAIGRALGGELEAGYAAASAADPASLGGRDKGLRRLRAATLGYLAADDAERGRALGRQQFDEARTMTERQSALAVLTMLGGREAEEALGAFYKRFRDDPLVIDKWFGVQASAAREDTLDTVQRLAAHPDFTLANPNRLRALAGNFAATPFAFHRADGRGYDWLAKTIVAADKLNPQTAARFVPPLGRWRKLEPGRAAKMRAALERILATPDLSKDVFEQVSKSLG</sequence>
<comment type="similarity">
    <text evidence="3">Belongs to the peptidase M1 family.</text>
</comment>
<dbReference type="InterPro" id="IPR014782">
    <property type="entry name" value="Peptidase_M1_dom"/>
</dbReference>
<evidence type="ECO:0000256" key="3">
    <source>
        <dbReference type="ARBA" id="ARBA00010136"/>
    </source>
</evidence>
<evidence type="ECO:0000256" key="2">
    <source>
        <dbReference type="ARBA" id="ARBA00001947"/>
    </source>
</evidence>
<dbReference type="InterPro" id="IPR038438">
    <property type="entry name" value="PepN_Ig-like_sf"/>
</dbReference>
<dbReference type="AlphaFoldDB" id="A0A6J4SJ79"/>
<feature type="domain" description="Peptidase M1 alanyl aminopeptidase C-terminal" evidence="15">
    <location>
        <begin position="549"/>
        <end position="862"/>
    </location>
</feature>
<dbReference type="EMBL" id="CADCWA010000021">
    <property type="protein sequence ID" value="CAA9500516.1"/>
    <property type="molecule type" value="Genomic_DNA"/>
</dbReference>
<dbReference type="InterPro" id="IPR012779">
    <property type="entry name" value="Peptidase_M1_pepN"/>
</dbReference>
<evidence type="ECO:0000256" key="11">
    <source>
        <dbReference type="ARBA" id="ARBA00023049"/>
    </source>
</evidence>
<keyword evidence="8" id="KW-0479">Metal-binding</keyword>
<evidence type="ECO:0000256" key="10">
    <source>
        <dbReference type="ARBA" id="ARBA00022833"/>
    </source>
</evidence>
<evidence type="ECO:0000259" key="16">
    <source>
        <dbReference type="Pfam" id="PF17900"/>
    </source>
</evidence>
<dbReference type="Pfam" id="PF17900">
    <property type="entry name" value="Peptidase_M1_N"/>
    <property type="match status" value="1"/>
</dbReference>
<dbReference type="GO" id="GO:0006508">
    <property type="term" value="P:proteolysis"/>
    <property type="evidence" value="ECO:0007669"/>
    <property type="project" value="UniProtKB-UniRule"/>
</dbReference>
<keyword evidence="11" id="KW-0482">Metalloprotease</keyword>
<dbReference type="InterPro" id="IPR001930">
    <property type="entry name" value="Peptidase_M1"/>
</dbReference>
<feature type="domain" description="Peptidase M1 alanyl aminopeptidase Ig-like fold" evidence="14">
    <location>
        <begin position="450"/>
        <end position="541"/>
    </location>
</feature>
<dbReference type="RefSeq" id="WP_294167666.1">
    <property type="nucleotide sequence ID" value="NZ_CADCWA010000021.1"/>
</dbReference>
<dbReference type="PRINTS" id="PR00756">
    <property type="entry name" value="ALADIPTASE"/>
</dbReference>
<dbReference type="InterPro" id="IPR042097">
    <property type="entry name" value="Aminopeptidase_N-like_N_sf"/>
</dbReference>
<keyword evidence="6 17" id="KW-0031">Aminopeptidase</keyword>
<organism evidence="17">
    <name type="scientific">uncultured Sphingomonas sp</name>
    <dbReference type="NCBI Taxonomy" id="158754"/>
    <lineage>
        <taxon>Bacteria</taxon>
        <taxon>Pseudomonadati</taxon>
        <taxon>Pseudomonadota</taxon>
        <taxon>Alphaproteobacteria</taxon>
        <taxon>Sphingomonadales</taxon>
        <taxon>Sphingomonadaceae</taxon>
        <taxon>Sphingomonas</taxon>
        <taxon>environmental samples</taxon>
    </lineage>
</organism>
<dbReference type="Gene3D" id="2.60.40.1840">
    <property type="match status" value="1"/>
</dbReference>
<dbReference type="InterPro" id="IPR024601">
    <property type="entry name" value="Peptidase_M1_pepN_C"/>
</dbReference>
<evidence type="ECO:0000256" key="9">
    <source>
        <dbReference type="ARBA" id="ARBA00022801"/>
    </source>
</evidence>
<dbReference type="NCBIfam" id="TIGR02414">
    <property type="entry name" value="pepN_proteo"/>
    <property type="match status" value="1"/>
</dbReference>
<comment type="catalytic activity">
    <reaction evidence="1">
        <text>Release of an N-terminal amino acid, Xaa-|-Yaa- from a peptide, amide or arylamide. Xaa is preferably Ala, but may be most amino acids including Pro (slow action). When a terminal hydrophobic residue is followed by a prolyl residue, the two may be released as an intact Xaa-Pro dipeptide.</text>
        <dbReference type="EC" id="3.4.11.2"/>
    </reaction>
</comment>
<dbReference type="PANTHER" id="PTHR46322">
    <property type="entry name" value="PUROMYCIN-SENSITIVE AMINOPEPTIDASE"/>
    <property type="match status" value="1"/>
</dbReference>
<evidence type="ECO:0000256" key="8">
    <source>
        <dbReference type="ARBA" id="ARBA00022723"/>
    </source>
</evidence>
<dbReference type="Pfam" id="PF01433">
    <property type="entry name" value="Peptidase_M1"/>
    <property type="match status" value="1"/>
</dbReference>
<reference evidence="17" key="1">
    <citation type="submission" date="2020-02" db="EMBL/GenBank/DDBJ databases">
        <authorList>
            <person name="Meier V. D."/>
        </authorList>
    </citation>
    <scope>NUCLEOTIDE SEQUENCE</scope>
    <source>
        <strain evidence="17">AVDCRST_MAG31</strain>
    </source>
</reference>
<evidence type="ECO:0000256" key="5">
    <source>
        <dbReference type="ARBA" id="ARBA00015611"/>
    </source>
</evidence>